<evidence type="ECO:0000313" key="1">
    <source>
        <dbReference type="EMBL" id="GBN10495.1"/>
    </source>
</evidence>
<keyword evidence="2" id="KW-1185">Reference proteome</keyword>
<proteinExistence type="predicted"/>
<reference evidence="1 2" key="1">
    <citation type="journal article" date="2019" name="Sci. Rep.">
        <title>Orb-weaving spider Araneus ventricosus genome elucidates the spidroin gene catalogue.</title>
        <authorList>
            <person name="Kono N."/>
            <person name="Nakamura H."/>
            <person name="Ohtoshi R."/>
            <person name="Moran D.A.P."/>
            <person name="Shinohara A."/>
            <person name="Yoshida Y."/>
            <person name="Fujiwara M."/>
            <person name="Mori M."/>
            <person name="Tomita M."/>
            <person name="Arakawa K."/>
        </authorList>
    </citation>
    <scope>NUCLEOTIDE SEQUENCE [LARGE SCALE GENOMIC DNA]</scope>
</reference>
<comment type="caution">
    <text evidence="1">The sequence shown here is derived from an EMBL/GenBank/DDBJ whole genome shotgun (WGS) entry which is preliminary data.</text>
</comment>
<dbReference type="EMBL" id="BGPR01005473">
    <property type="protein sequence ID" value="GBN10495.1"/>
    <property type="molecule type" value="Genomic_DNA"/>
</dbReference>
<accession>A0A4Y2L732</accession>
<name>A0A4Y2L732_ARAVE</name>
<organism evidence="1 2">
    <name type="scientific">Araneus ventricosus</name>
    <name type="common">Orbweaver spider</name>
    <name type="synonym">Epeira ventricosa</name>
    <dbReference type="NCBI Taxonomy" id="182803"/>
    <lineage>
        <taxon>Eukaryota</taxon>
        <taxon>Metazoa</taxon>
        <taxon>Ecdysozoa</taxon>
        <taxon>Arthropoda</taxon>
        <taxon>Chelicerata</taxon>
        <taxon>Arachnida</taxon>
        <taxon>Araneae</taxon>
        <taxon>Araneomorphae</taxon>
        <taxon>Entelegynae</taxon>
        <taxon>Araneoidea</taxon>
        <taxon>Araneidae</taxon>
        <taxon>Araneus</taxon>
    </lineage>
</organism>
<dbReference type="OrthoDB" id="6469072at2759"/>
<dbReference type="AlphaFoldDB" id="A0A4Y2L732"/>
<protein>
    <submittedName>
        <fullName evidence="1">Uncharacterized protein</fullName>
    </submittedName>
</protein>
<dbReference type="Proteomes" id="UP000499080">
    <property type="component" value="Unassembled WGS sequence"/>
</dbReference>
<gene>
    <name evidence="1" type="ORF">AVEN_191968_1</name>
</gene>
<evidence type="ECO:0000313" key="2">
    <source>
        <dbReference type="Proteomes" id="UP000499080"/>
    </source>
</evidence>
<sequence>MATMAVDGDLMLEDQVKFFKEKLNGLHDIFRRVSEKKSTNVQDKNEFSNYKADILMLYVEAVSSLVPERNFESEEKSSVMDLFIELKDEFSAFRKDIYSKVDSFSKLICPTDDTIQKENPRPSLQREITEIELKPETSTYASVAQTSSAIPEGKFKVLGSVIKDKIVNPKVVINGARKNSGLKICHRLKTKYQSYASFHIEVYENDLKQLLDSTFWPAGCLITEFYGKLRNDSISEEVIPGSDSNRPFCLDLSTNSDSK</sequence>